<feature type="signal peptide" evidence="8">
    <location>
        <begin position="1"/>
        <end position="29"/>
    </location>
</feature>
<dbReference type="EMBL" id="CP041659">
    <property type="protein sequence ID" value="QDP18996.1"/>
    <property type="molecule type" value="Genomic_DNA"/>
</dbReference>
<evidence type="ECO:0000256" key="4">
    <source>
        <dbReference type="ARBA" id="ARBA00022960"/>
    </source>
</evidence>
<dbReference type="CDD" id="cd16913">
    <property type="entry name" value="YkuD_like"/>
    <property type="match status" value="1"/>
</dbReference>
<dbReference type="GO" id="GO:0071555">
    <property type="term" value="P:cell wall organization"/>
    <property type="evidence" value="ECO:0007669"/>
    <property type="project" value="UniProtKB-UniRule"/>
</dbReference>
<protein>
    <submittedName>
        <fullName evidence="10">L,D-transpeptidase family protein</fullName>
    </submittedName>
</protein>
<dbReference type="InterPro" id="IPR005490">
    <property type="entry name" value="LD_TPept_cat_dom"/>
</dbReference>
<dbReference type="GO" id="GO:0008360">
    <property type="term" value="P:regulation of cell shape"/>
    <property type="evidence" value="ECO:0007669"/>
    <property type="project" value="UniProtKB-UniRule"/>
</dbReference>
<evidence type="ECO:0000256" key="1">
    <source>
        <dbReference type="ARBA" id="ARBA00004752"/>
    </source>
</evidence>
<keyword evidence="5 7" id="KW-0573">Peptidoglycan synthesis</keyword>
<dbReference type="GO" id="GO:0018104">
    <property type="term" value="P:peptidoglycan-protein cross-linking"/>
    <property type="evidence" value="ECO:0007669"/>
    <property type="project" value="TreeGrafter"/>
</dbReference>
<evidence type="ECO:0000256" key="7">
    <source>
        <dbReference type="PROSITE-ProRule" id="PRU01373"/>
    </source>
</evidence>
<evidence type="ECO:0000313" key="10">
    <source>
        <dbReference type="EMBL" id="QDP18996.1"/>
    </source>
</evidence>
<dbReference type="GO" id="GO:0005576">
    <property type="term" value="C:extracellular region"/>
    <property type="evidence" value="ECO:0007669"/>
    <property type="project" value="TreeGrafter"/>
</dbReference>
<dbReference type="OrthoDB" id="463216at2"/>
<dbReference type="Gene3D" id="2.40.440.10">
    <property type="entry name" value="L,D-transpeptidase catalytic domain-like"/>
    <property type="match status" value="1"/>
</dbReference>
<keyword evidence="11" id="KW-1185">Reference proteome</keyword>
<feature type="active site" description="Nucleophile" evidence="7">
    <location>
        <position position="161"/>
    </location>
</feature>
<sequence length="186" mass="20009">MRRKMRKLELALGLTAALALSVPASPALASMETPEAKAEASDAASIARYDMIEAFGDKSLKPGQYVWRSVKAAGEPRVVVSLSDQLVYLYRGDTLMAVSTTSTGTDKNPTPTGIFEVLAKKPMHHSRKYDNAPMPFMQRIDKYGIALHAGALPGHRASHGCIRLPSSFAKKLYSVTSLGSTVMIGA</sequence>
<dbReference type="InterPro" id="IPR050979">
    <property type="entry name" value="LD-transpeptidase"/>
</dbReference>
<gene>
    <name evidence="10" type="ORF">FMM02_02885</name>
</gene>
<evidence type="ECO:0000256" key="5">
    <source>
        <dbReference type="ARBA" id="ARBA00022984"/>
    </source>
</evidence>
<dbReference type="PANTHER" id="PTHR30582">
    <property type="entry name" value="L,D-TRANSPEPTIDASE"/>
    <property type="match status" value="1"/>
</dbReference>
<dbReference type="KEGG" id="sxa:FMM02_02885"/>
<dbReference type="Proteomes" id="UP000321857">
    <property type="component" value="Chromosome"/>
</dbReference>
<accession>A0A516IQ65</accession>
<dbReference type="SUPFAM" id="SSF141523">
    <property type="entry name" value="L,D-transpeptidase catalytic domain-like"/>
    <property type="match status" value="1"/>
</dbReference>
<proteinExistence type="inferred from homology"/>
<dbReference type="InterPro" id="IPR038063">
    <property type="entry name" value="Transpep_catalytic_dom"/>
</dbReference>
<dbReference type="PANTHER" id="PTHR30582:SF2">
    <property type="entry name" value="L,D-TRANSPEPTIDASE YCIB-RELATED"/>
    <property type="match status" value="1"/>
</dbReference>
<keyword evidence="8" id="KW-0732">Signal</keyword>
<evidence type="ECO:0000256" key="8">
    <source>
        <dbReference type="SAM" id="SignalP"/>
    </source>
</evidence>
<keyword evidence="6 7" id="KW-0961">Cell wall biogenesis/degradation</keyword>
<evidence type="ECO:0000256" key="6">
    <source>
        <dbReference type="ARBA" id="ARBA00023316"/>
    </source>
</evidence>
<dbReference type="GO" id="GO:0016740">
    <property type="term" value="F:transferase activity"/>
    <property type="evidence" value="ECO:0007669"/>
    <property type="project" value="UniProtKB-KW"/>
</dbReference>
<feature type="domain" description="L,D-TPase catalytic" evidence="9">
    <location>
        <begin position="76"/>
        <end position="185"/>
    </location>
</feature>
<dbReference type="NCBIfam" id="NF004785">
    <property type="entry name" value="PRK06132.1-2"/>
    <property type="match status" value="1"/>
</dbReference>
<keyword evidence="4 7" id="KW-0133">Cell shape</keyword>
<feature type="active site" description="Proton donor/acceptor" evidence="7">
    <location>
        <position position="148"/>
    </location>
</feature>
<evidence type="ECO:0000256" key="2">
    <source>
        <dbReference type="ARBA" id="ARBA00005992"/>
    </source>
</evidence>
<comment type="similarity">
    <text evidence="2">Belongs to the YkuD family.</text>
</comment>
<organism evidence="10 11">
    <name type="scientific">Sphingomonas xanthus</name>
    <dbReference type="NCBI Taxonomy" id="2594473"/>
    <lineage>
        <taxon>Bacteria</taxon>
        <taxon>Pseudomonadati</taxon>
        <taxon>Pseudomonadota</taxon>
        <taxon>Alphaproteobacteria</taxon>
        <taxon>Sphingomonadales</taxon>
        <taxon>Sphingomonadaceae</taxon>
        <taxon>Sphingomonas</taxon>
    </lineage>
</organism>
<dbReference type="GO" id="GO:0071972">
    <property type="term" value="F:peptidoglycan L,D-transpeptidase activity"/>
    <property type="evidence" value="ECO:0007669"/>
    <property type="project" value="TreeGrafter"/>
</dbReference>
<dbReference type="UniPathway" id="UPA00219"/>
<evidence type="ECO:0000259" key="9">
    <source>
        <dbReference type="PROSITE" id="PS52029"/>
    </source>
</evidence>
<dbReference type="PROSITE" id="PS52029">
    <property type="entry name" value="LD_TPASE"/>
    <property type="match status" value="1"/>
</dbReference>
<reference evidence="10 11" key="1">
    <citation type="submission" date="2019-07" db="EMBL/GenBank/DDBJ databases">
        <title>Sphingomonas AE3 Genome sequencing and assembly.</title>
        <authorList>
            <person name="Kim H."/>
        </authorList>
    </citation>
    <scope>NUCLEOTIDE SEQUENCE [LARGE SCALE GENOMIC DNA]</scope>
    <source>
        <strain evidence="10 11">AE3</strain>
    </source>
</reference>
<dbReference type="AlphaFoldDB" id="A0A516IQ65"/>
<evidence type="ECO:0000256" key="3">
    <source>
        <dbReference type="ARBA" id="ARBA00022679"/>
    </source>
</evidence>
<comment type="pathway">
    <text evidence="1 7">Cell wall biogenesis; peptidoglycan biosynthesis.</text>
</comment>
<name>A0A516IQ65_9SPHN</name>
<keyword evidence="3" id="KW-0808">Transferase</keyword>
<dbReference type="Pfam" id="PF03734">
    <property type="entry name" value="YkuD"/>
    <property type="match status" value="1"/>
</dbReference>
<feature type="chain" id="PRO_5021697581" evidence="8">
    <location>
        <begin position="30"/>
        <end position="186"/>
    </location>
</feature>
<evidence type="ECO:0000313" key="11">
    <source>
        <dbReference type="Proteomes" id="UP000321857"/>
    </source>
</evidence>